<protein>
    <recommendedName>
        <fullName evidence="5 8">Uricase</fullName>
        <ecNumber evidence="5 8">1.7.3.3</ecNumber>
    </recommendedName>
    <alternativeName>
        <fullName evidence="5">Urate oxidase</fullName>
    </alternativeName>
</protein>
<evidence type="ECO:0000256" key="6">
    <source>
        <dbReference type="PIRSR" id="PIRSR000241-1"/>
    </source>
</evidence>
<proteinExistence type="inferred from homology"/>
<evidence type="ECO:0000256" key="4">
    <source>
        <dbReference type="ARBA" id="ARBA00023002"/>
    </source>
</evidence>
<dbReference type="GO" id="GO:0006145">
    <property type="term" value="P:purine nucleobase catabolic process"/>
    <property type="evidence" value="ECO:0007669"/>
    <property type="project" value="TreeGrafter"/>
</dbReference>
<feature type="binding site" evidence="7">
    <location>
        <position position="162"/>
    </location>
    <ligand>
        <name>urate</name>
        <dbReference type="ChEBI" id="CHEBI:17775"/>
    </ligand>
</feature>
<feature type="active site" description="Charge relay system" evidence="6">
    <location>
        <position position="15"/>
    </location>
</feature>
<feature type="binding site" evidence="7">
    <location>
        <position position="60"/>
    </location>
    <ligand>
        <name>urate</name>
        <dbReference type="ChEBI" id="CHEBI:17775"/>
    </ligand>
</feature>
<comment type="catalytic activity">
    <reaction evidence="5 8">
        <text>urate + O2 + H2O = 5-hydroxyisourate + H2O2</text>
        <dbReference type="Rhea" id="RHEA:21368"/>
        <dbReference type="ChEBI" id="CHEBI:15377"/>
        <dbReference type="ChEBI" id="CHEBI:15379"/>
        <dbReference type="ChEBI" id="CHEBI:16240"/>
        <dbReference type="ChEBI" id="CHEBI:17775"/>
        <dbReference type="ChEBI" id="CHEBI:18072"/>
        <dbReference type="EC" id="1.7.3.3"/>
    </reaction>
</comment>
<keyword evidence="4 5" id="KW-0560">Oxidoreductase</keyword>
<feature type="binding site" evidence="7">
    <location>
        <position position="162"/>
    </location>
    <ligand>
        <name>5-hydroxyisourate</name>
        <dbReference type="ChEBI" id="CHEBI:18072"/>
    </ligand>
</feature>
<sequence>MGDDYATLGENDYGKTNVRFLRVVRETPKHEVYEMTGYSLLEGPFDRSYTHADNSAIVPTETQKNTFYALSKKYPIDPMERWASLYGRDMLARHEHVQACTVKLERNPFERVVVDGKEHNHVFKAGSGGVRFTTCRVARNGPVKLTSGFKDLHVMKTTQSGFEGYIQDDYTTLPSTGDRILSTKIFCEWTFKENVRLDTTNFSKIADNVMELVIKTFAGPADKGVYSSSVQQTIYEIGKQALKSIPEIENIRFVLPNIHYYPVNFKDFKTDLVNNGEVFLTFEGAAGLIRATVVRKPNAKL</sequence>
<evidence type="ECO:0000256" key="8">
    <source>
        <dbReference type="RuleBase" id="RU004455"/>
    </source>
</evidence>
<feature type="binding site" evidence="7">
    <location>
        <position position="257"/>
    </location>
    <ligand>
        <name>5-hydroxyisourate</name>
        <dbReference type="ChEBI" id="CHEBI:18072"/>
    </ligand>
</feature>
<dbReference type="AlphaFoldDB" id="A0A7S4JP02"/>
<comment type="subcellular location">
    <subcellularLocation>
        <location evidence="5">Peroxisome</location>
    </subcellularLocation>
</comment>
<dbReference type="NCBIfam" id="TIGR03383">
    <property type="entry name" value="urate_oxi"/>
    <property type="match status" value="1"/>
</dbReference>
<feature type="binding site" evidence="7">
    <location>
        <position position="60"/>
    </location>
    <ligand>
        <name>5-hydroxyisourate</name>
        <dbReference type="ChEBI" id="CHEBI:18072"/>
    </ligand>
</feature>
<feature type="binding site" evidence="7">
    <location>
        <position position="257"/>
    </location>
    <ligand>
        <name>O2</name>
        <dbReference type="ChEBI" id="CHEBI:15379"/>
    </ligand>
</feature>
<dbReference type="UniPathway" id="UPA00394">
    <property type="reaction ID" value="UER00650"/>
</dbReference>
<keyword evidence="3 5" id="KW-0659">Purine metabolism</keyword>
<evidence type="ECO:0000256" key="5">
    <source>
        <dbReference type="PIRNR" id="PIRNR000241"/>
    </source>
</evidence>
<evidence type="ECO:0000256" key="3">
    <source>
        <dbReference type="ARBA" id="ARBA00022631"/>
    </source>
</evidence>
<feature type="binding site" evidence="7">
    <location>
        <position position="230"/>
    </location>
    <ligand>
        <name>urate</name>
        <dbReference type="ChEBI" id="CHEBI:17775"/>
    </ligand>
</feature>
<dbReference type="PIRSF" id="PIRSF000241">
    <property type="entry name" value="Urate_oxidase"/>
    <property type="match status" value="1"/>
</dbReference>
<comment type="function">
    <text evidence="5 8">Catalyzes the oxidation of uric acid to 5-hydroxyisourate, which is further processed to form (S)-allantoin.</text>
</comment>
<feature type="binding site" evidence="7">
    <location>
        <position position="231"/>
    </location>
    <ligand>
        <name>urate</name>
        <dbReference type="ChEBI" id="CHEBI:17775"/>
    </ligand>
</feature>
<dbReference type="PRINTS" id="PR00093">
    <property type="entry name" value="URICASE"/>
</dbReference>
<dbReference type="EMBL" id="HBKR01002290">
    <property type="protein sequence ID" value="CAE2269702.1"/>
    <property type="molecule type" value="Transcribed_RNA"/>
</dbReference>
<evidence type="ECO:0000256" key="2">
    <source>
        <dbReference type="ARBA" id="ARBA00009760"/>
    </source>
</evidence>
<feature type="binding site" evidence="7">
    <location>
        <position position="231"/>
    </location>
    <ligand>
        <name>5-hydroxyisourate</name>
        <dbReference type="ChEBI" id="CHEBI:18072"/>
    </ligand>
</feature>
<dbReference type="EC" id="1.7.3.3" evidence="5 8"/>
<feature type="active site" description="Charge relay system" evidence="6">
    <location>
        <position position="259"/>
    </location>
</feature>
<feature type="binding site" evidence="7">
    <location>
        <position position="257"/>
    </location>
    <ligand>
        <name>urate</name>
        <dbReference type="ChEBI" id="CHEBI:17775"/>
    </ligand>
</feature>
<dbReference type="Pfam" id="PF01014">
    <property type="entry name" value="Uricase"/>
    <property type="match status" value="2"/>
</dbReference>
<dbReference type="InterPro" id="IPR002042">
    <property type="entry name" value="Uricase"/>
</dbReference>
<accession>A0A7S4JP02</accession>
<dbReference type="PANTHER" id="PTHR42874">
    <property type="entry name" value="URICASE"/>
    <property type="match status" value="1"/>
</dbReference>
<evidence type="ECO:0000313" key="9">
    <source>
        <dbReference type="EMBL" id="CAE2269702.1"/>
    </source>
</evidence>
<comment type="similarity">
    <text evidence="2 5 8">Belongs to the uricase family.</text>
</comment>
<organism evidence="9">
    <name type="scientific">Paramoeba aestuarina</name>
    <dbReference type="NCBI Taxonomy" id="180227"/>
    <lineage>
        <taxon>Eukaryota</taxon>
        <taxon>Amoebozoa</taxon>
        <taxon>Discosea</taxon>
        <taxon>Flabellinia</taxon>
        <taxon>Dactylopodida</taxon>
        <taxon>Paramoebidae</taxon>
        <taxon>Paramoeba</taxon>
    </lineage>
</organism>
<comment type="pathway">
    <text evidence="1 5">Purine metabolism; urate degradation; (S)-allantoin from urate: step 1/3.</text>
</comment>
<feature type="binding site" evidence="7">
    <location>
        <position position="230"/>
    </location>
    <ligand>
        <name>5-hydroxyisourate</name>
        <dbReference type="ChEBI" id="CHEBI:18072"/>
    </ligand>
</feature>
<feature type="binding site" evidence="7">
    <location>
        <position position="179"/>
    </location>
    <ligand>
        <name>urate</name>
        <dbReference type="ChEBI" id="CHEBI:17775"/>
    </ligand>
</feature>
<dbReference type="PANTHER" id="PTHR42874:SF1">
    <property type="entry name" value="URICASE"/>
    <property type="match status" value="1"/>
</dbReference>
<name>A0A7S4JP02_9EUKA</name>
<keyword evidence="5" id="KW-0576">Peroxisome</keyword>
<feature type="binding site" evidence="7">
    <location>
        <position position="179"/>
    </location>
    <ligand>
        <name>5-hydroxyisourate</name>
        <dbReference type="ChEBI" id="CHEBI:18072"/>
    </ligand>
</feature>
<evidence type="ECO:0000256" key="1">
    <source>
        <dbReference type="ARBA" id="ARBA00004831"/>
    </source>
</evidence>
<evidence type="ECO:0000256" key="7">
    <source>
        <dbReference type="PIRSR" id="PIRSR000241-2"/>
    </source>
</evidence>
<feature type="active site" description="Charge relay system" evidence="6">
    <location>
        <position position="60"/>
    </location>
</feature>
<dbReference type="GO" id="GO:0004846">
    <property type="term" value="F:urate oxidase activity"/>
    <property type="evidence" value="ECO:0007669"/>
    <property type="project" value="UniProtKB-EC"/>
</dbReference>
<dbReference type="SUPFAM" id="SSF55620">
    <property type="entry name" value="Tetrahydrobiopterin biosynthesis enzymes-like"/>
    <property type="match status" value="2"/>
</dbReference>
<dbReference type="Gene3D" id="3.10.270.10">
    <property type="entry name" value="Urate Oxidase"/>
    <property type="match status" value="1"/>
</dbReference>
<feature type="binding site" evidence="7">
    <location>
        <position position="60"/>
    </location>
    <ligand>
        <name>O2</name>
        <dbReference type="ChEBI" id="CHEBI:15379"/>
    </ligand>
</feature>
<dbReference type="GO" id="GO:0019628">
    <property type="term" value="P:urate catabolic process"/>
    <property type="evidence" value="ECO:0007669"/>
    <property type="project" value="UniProtKB-UniPathway"/>
</dbReference>
<gene>
    <name evidence="9" type="ORF">NAES01612_LOCUS1491</name>
</gene>
<reference evidence="9" key="1">
    <citation type="submission" date="2021-01" db="EMBL/GenBank/DDBJ databases">
        <authorList>
            <person name="Corre E."/>
            <person name="Pelletier E."/>
            <person name="Niang G."/>
            <person name="Scheremetjew M."/>
            <person name="Finn R."/>
            <person name="Kale V."/>
            <person name="Holt S."/>
            <person name="Cochrane G."/>
            <person name="Meng A."/>
            <person name="Brown T."/>
            <person name="Cohen L."/>
        </authorList>
    </citation>
    <scope>NUCLEOTIDE SEQUENCE</scope>
    <source>
        <strain evidence="9">SoJaBio B1-5/56/2</strain>
    </source>
</reference>
<dbReference type="GO" id="GO:0005777">
    <property type="term" value="C:peroxisome"/>
    <property type="evidence" value="ECO:0007669"/>
    <property type="project" value="UniProtKB-SubCell"/>
</dbReference>